<evidence type="ECO:0000313" key="19">
    <source>
        <dbReference type="Proteomes" id="UP001166571"/>
    </source>
</evidence>
<gene>
    <name evidence="18" type="ORF">K5P26_13965</name>
</gene>
<dbReference type="InterPro" id="IPR047127">
    <property type="entry name" value="MutT-like"/>
</dbReference>
<dbReference type="SUPFAM" id="SSF55811">
    <property type="entry name" value="Nudix"/>
    <property type="match status" value="1"/>
</dbReference>
<evidence type="ECO:0000256" key="11">
    <source>
        <dbReference type="ARBA" id="ARBA00036904"/>
    </source>
</evidence>
<dbReference type="Pfam" id="PF14815">
    <property type="entry name" value="NUDIX_4"/>
    <property type="match status" value="1"/>
</dbReference>
<evidence type="ECO:0000256" key="9">
    <source>
        <dbReference type="ARBA" id="ARBA00023204"/>
    </source>
</evidence>
<dbReference type="PRINTS" id="PR00502">
    <property type="entry name" value="NUDIXFAMILY"/>
</dbReference>
<comment type="cofactor">
    <cofactor evidence="1">
        <name>Mg(2+)</name>
        <dbReference type="ChEBI" id="CHEBI:18420"/>
    </cofactor>
</comment>
<dbReference type="PANTHER" id="PTHR47707:SF1">
    <property type="entry name" value="NUDIX HYDROLASE FAMILY PROTEIN"/>
    <property type="match status" value="1"/>
</dbReference>
<evidence type="ECO:0000256" key="16">
    <source>
        <dbReference type="ARBA" id="ARBA00042798"/>
    </source>
</evidence>
<keyword evidence="7" id="KW-0378">Hydrolase</keyword>
<keyword evidence="4" id="KW-0235">DNA replication</keyword>
<evidence type="ECO:0000256" key="5">
    <source>
        <dbReference type="ARBA" id="ARBA00022723"/>
    </source>
</evidence>
<dbReference type="InterPro" id="IPR020476">
    <property type="entry name" value="Nudix_hydrolase"/>
</dbReference>
<protein>
    <recommendedName>
        <fullName evidence="13">8-oxo-dGTP diphosphatase</fullName>
        <ecNumber evidence="12">3.6.1.55</ecNumber>
    </recommendedName>
    <alternativeName>
        <fullName evidence="16">7,8-dihydro-8-oxoguanine-triphosphatase</fullName>
    </alternativeName>
    <alternativeName>
        <fullName evidence="15">Mutator protein MutT</fullName>
    </alternativeName>
    <alternativeName>
        <fullName evidence="14">dGTP pyrophosphohydrolase</fullName>
    </alternativeName>
</protein>
<evidence type="ECO:0000256" key="3">
    <source>
        <dbReference type="ARBA" id="ARBA00022457"/>
    </source>
</evidence>
<evidence type="ECO:0000256" key="7">
    <source>
        <dbReference type="ARBA" id="ARBA00022801"/>
    </source>
</evidence>
<keyword evidence="9" id="KW-0234">DNA repair</keyword>
<evidence type="ECO:0000313" key="18">
    <source>
        <dbReference type="EMBL" id="MBY4638249.1"/>
    </source>
</evidence>
<dbReference type="PANTHER" id="PTHR47707">
    <property type="entry name" value="8-OXO-DGTP DIPHOSPHATASE"/>
    <property type="match status" value="1"/>
</dbReference>
<evidence type="ECO:0000256" key="1">
    <source>
        <dbReference type="ARBA" id="ARBA00001946"/>
    </source>
</evidence>
<proteinExistence type="inferred from homology"/>
<keyword evidence="8" id="KW-0460">Magnesium</keyword>
<dbReference type="CDD" id="cd03425">
    <property type="entry name" value="NUDIX_MutT_NudA_like"/>
    <property type="match status" value="1"/>
</dbReference>
<dbReference type="InterPro" id="IPR029119">
    <property type="entry name" value="MutY_C"/>
</dbReference>
<keyword evidence="3" id="KW-0515">Mutator protein</keyword>
<evidence type="ECO:0000256" key="8">
    <source>
        <dbReference type="ARBA" id="ARBA00022842"/>
    </source>
</evidence>
<comment type="catalytic activity">
    <reaction evidence="11">
        <text>8-oxo-GTP + H2O = 8-oxo-GMP + diphosphate + H(+)</text>
        <dbReference type="Rhea" id="RHEA:67616"/>
        <dbReference type="ChEBI" id="CHEBI:15377"/>
        <dbReference type="ChEBI" id="CHEBI:15378"/>
        <dbReference type="ChEBI" id="CHEBI:33019"/>
        <dbReference type="ChEBI" id="CHEBI:143553"/>
        <dbReference type="ChEBI" id="CHEBI:145694"/>
    </reaction>
</comment>
<dbReference type="EMBL" id="JAILXK010000002">
    <property type="protein sequence ID" value="MBY4638249.1"/>
    <property type="molecule type" value="Genomic_DNA"/>
</dbReference>
<name>A0ABS7MGU7_9SPHN</name>
<comment type="catalytic activity">
    <reaction evidence="10">
        <text>8-oxo-dGTP + H2O = 8-oxo-dGMP + diphosphate + H(+)</text>
        <dbReference type="Rhea" id="RHEA:31575"/>
        <dbReference type="ChEBI" id="CHEBI:15377"/>
        <dbReference type="ChEBI" id="CHEBI:15378"/>
        <dbReference type="ChEBI" id="CHEBI:33019"/>
        <dbReference type="ChEBI" id="CHEBI:63224"/>
        <dbReference type="ChEBI" id="CHEBI:77896"/>
        <dbReference type="EC" id="3.6.1.55"/>
    </reaction>
</comment>
<keyword evidence="5" id="KW-0479">Metal-binding</keyword>
<dbReference type="PROSITE" id="PS51462">
    <property type="entry name" value="NUDIX"/>
    <property type="match status" value="1"/>
</dbReference>
<evidence type="ECO:0000256" key="12">
    <source>
        <dbReference type="ARBA" id="ARBA00038905"/>
    </source>
</evidence>
<evidence type="ECO:0000256" key="6">
    <source>
        <dbReference type="ARBA" id="ARBA00022763"/>
    </source>
</evidence>
<evidence type="ECO:0000256" key="15">
    <source>
        <dbReference type="ARBA" id="ARBA00041979"/>
    </source>
</evidence>
<evidence type="ECO:0000256" key="14">
    <source>
        <dbReference type="ARBA" id="ARBA00041592"/>
    </source>
</evidence>
<keyword evidence="6" id="KW-0227">DNA damage</keyword>
<keyword evidence="19" id="KW-1185">Reference proteome</keyword>
<reference evidence="18" key="1">
    <citation type="submission" date="2021-08" db="EMBL/GenBank/DDBJ databases">
        <title>Sphingopyxis panaciterrulae sp. nov., isolated from the surface water of the Yellow Sea.</title>
        <authorList>
            <person name="Gao Z."/>
            <person name="Zhang D."/>
            <person name="Zhang A."/>
        </authorList>
    </citation>
    <scope>NUCLEOTIDE SEQUENCE</scope>
    <source>
        <strain evidence="18">XHP0097</strain>
    </source>
</reference>
<feature type="domain" description="Nudix hydrolase" evidence="17">
    <location>
        <begin position="1"/>
        <end position="124"/>
    </location>
</feature>
<evidence type="ECO:0000256" key="4">
    <source>
        <dbReference type="ARBA" id="ARBA00022705"/>
    </source>
</evidence>
<dbReference type="InterPro" id="IPR015797">
    <property type="entry name" value="NUDIX_hydrolase-like_dom_sf"/>
</dbReference>
<dbReference type="InterPro" id="IPR000086">
    <property type="entry name" value="NUDIX_hydrolase_dom"/>
</dbReference>
<dbReference type="EC" id="3.6.1.55" evidence="12"/>
<sequence length="127" mass="13858">MVAAALVDRDGRLLVQQRPEGKPMAGLWEFPGGKIEPGETPEAALIRELHEELAIDVEAACLAPACFASDTLGDRHLLLLVYVCRKWRGTPVAQHASALRWVRPVELHSLPMPPADKPLIGLLEALV</sequence>
<dbReference type="Proteomes" id="UP001166571">
    <property type="component" value="Unassembled WGS sequence"/>
</dbReference>
<evidence type="ECO:0000256" key="2">
    <source>
        <dbReference type="ARBA" id="ARBA00005582"/>
    </source>
</evidence>
<evidence type="ECO:0000256" key="13">
    <source>
        <dbReference type="ARBA" id="ARBA00040794"/>
    </source>
</evidence>
<evidence type="ECO:0000256" key="10">
    <source>
        <dbReference type="ARBA" id="ARBA00035861"/>
    </source>
</evidence>
<comment type="similarity">
    <text evidence="2">Belongs to the Nudix hydrolase family.</text>
</comment>
<dbReference type="Gene3D" id="3.90.79.10">
    <property type="entry name" value="Nucleoside Triphosphate Pyrophosphohydrolase"/>
    <property type="match status" value="1"/>
</dbReference>
<organism evidence="18 19">
    <name type="scientific">Sphingopyxis jiangsuensis</name>
    <dbReference type="NCBI Taxonomy" id="2871171"/>
    <lineage>
        <taxon>Bacteria</taxon>
        <taxon>Pseudomonadati</taxon>
        <taxon>Pseudomonadota</taxon>
        <taxon>Alphaproteobacteria</taxon>
        <taxon>Sphingomonadales</taxon>
        <taxon>Sphingomonadaceae</taxon>
        <taxon>Sphingopyxis</taxon>
    </lineage>
</organism>
<accession>A0ABS7MGU7</accession>
<comment type="caution">
    <text evidence="18">The sequence shown here is derived from an EMBL/GenBank/DDBJ whole genome shotgun (WGS) entry which is preliminary data.</text>
</comment>
<evidence type="ECO:0000259" key="17">
    <source>
        <dbReference type="PROSITE" id="PS51462"/>
    </source>
</evidence>